<keyword evidence="4" id="KW-1185">Reference proteome</keyword>
<dbReference type="Proteomes" id="UP000050454">
    <property type="component" value="Unassembled WGS sequence"/>
</dbReference>
<organism evidence="3 4">
    <name type="scientific">Jiulongibacter sediminis</name>
    <dbReference type="NCBI Taxonomy" id="1605367"/>
    <lineage>
        <taxon>Bacteria</taxon>
        <taxon>Pseudomonadati</taxon>
        <taxon>Bacteroidota</taxon>
        <taxon>Cytophagia</taxon>
        <taxon>Cytophagales</taxon>
        <taxon>Leadbetterellaceae</taxon>
        <taxon>Jiulongibacter</taxon>
    </lineage>
</organism>
<feature type="coiled-coil region" evidence="1">
    <location>
        <begin position="205"/>
        <end position="239"/>
    </location>
</feature>
<accession>A0A0P7BRH8</accession>
<evidence type="ECO:0000256" key="1">
    <source>
        <dbReference type="SAM" id="Coils"/>
    </source>
</evidence>
<proteinExistence type="predicted"/>
<dbReference type="RefSeq" id="WP_055150658.1">
    <property type="nucleotide sequence ID" value="NZ_JXSZ01000013.1"/>
</dbReference>
<dbReference type="InterPro" id="IPR050188">
    <property type="entry name" value="RluA_PseudoU_synthase"/>
</dbReference>
<dbReference type="InterPro" id="IPR020103">
    <property type="entry name" value="PsdUridine_synth_cat_dom_sf"/>
</dbReference>
<dbReference type="InterPro" id="IPR006224">
    <property type="entry name" value="PsdUridine_synth_RluA-like_CS"/>
</dbReference>
<dbReference type="AlphaFoldDB" id="A0A0P7BRH8"/>
<dbReference type="GO" id="GO:0140098">
    <property type="term" value="F:catalytic activity, acting on RNA"/>
    <property type="evidence" value="ECO:0007669"/>
    <property type="project" value="UniProtKB-ARBA"/>
</dbReference>
<dbReference type="CDD" id="cd02869">
    <property type="entry name" value="PseudoU_synth_RluA_like"/>
    <property type="match status" value="1"/>
</dbReference>
<feature type="coiled-coil region" evidence="1">
    <location>
        <begin position="119"/>
        <end position="180"/>
    </location>
</feature>
<dbReference type="OrthoDB" id="9807829at2"/>
<dbReference type="InterPro" id="IPR006145">
    <property type="entry name" value="PsdUridine_synth_RsuA/RluA"/>
</dbReference>
<sequence length="560" mass="64382">MASTSLSDKFHFFEEDVSQIDLPEKFTFPFSYQAHPLAITAAKQVQRYLESSFENNHNFGLDPDQEGLIIGKMFGVLVIRNQVGQLGFLAAYSGKLDQGDQLPYFVPPVFDVFEKGNFYRVEEVNISALNSEIESIEKNTSFQALQNVFQESKDQSAREIEDQKEAIRQSRKERKERKTEALESLSTEEAKRIIDETIKESLKQKYELRVLQENWQNKIDELEKELEPFLFKIEQLKEERKSRSNKLQKQLFENYTFLNAHQEEQSLLTIFIENLGITPPAGAGECAAPKLLQFAYSNDLKPVTMLEFWWGASPKSEIRKHKEYYPACNSKCGPILGFMLDGLEVDENPMKNNPAEGKELEIIFEDESIIVINKPADFLSVPGRFVKDSVQTRIRKKYPDAFLVHRLDQGTSGIILLAKNHEVYVKLQRQFTGRTVSKKYVAILDGLLKEKEGFIDLPLRVDLENRPFQLVCYEHGKPAKTKYEVISEENGKTRIHFYPITGRTHQLRVHAAHPSGLNTPIVGDDLYGKSADRLHLHAAHLEFTHPTTGERVNFTKKEEF</sequence>
<evidence type="ECO:0000259" key="2">
    <source>
        <dbReference type="Pfam" id="PF00849"/>
    </source>
</evidence>
<feature type="domain" description="Pseudouridine synthase RsuA/RluA-like" evidence="2">
    <location>
        <begin position="369"/>
        <end position="513"/>
    </location>
</feature>
<dbReference type="PANTHER" id="PTHR21600:SF89">
    <property type="entry name" value="RIBOSOMAL LARGE SUBUNIT PSEUDOURIDINE SYNTHASE A"/>
    <property type="match status" value="1"/>
</dbReference>
<dbReference type="GO" id="GO:0000455">
    <property type="term" value="P:enzyme-directed rRNA pseudouridine synthesis"/>
    <property type="evidence" value="ECO:0007669"/>
    <property type="project" value="TreeGrafter"/>
</dbReference>
<dbReference type="PATRIC" id="fig|1605367.3.peg.800"/>
<dbReference type="Gene3D" id="3.30.2350.10">
    <property type="entry name" value="Pseudouridine synthase"/>
    <property type="match status" value="1"/>
</dbReference>
<reference evidence="3 4" key="1">
    <citation type="submission" date="2015-07" db="EMBL/GenBank/DDBJ databases">
        <title>The draft genome sequence of Leadbetterella sp. JN14-9.</title>
        <authorList>
            <person name="Liu Y."/>
            <person name="Du J."/>
            <person name="Shao Z."/>
        </authorList>
    </citation>
    <scope>NUCLEOTIDE SEQUENCE [LARGE SCALE GENOMIC DNA]</scope>
    <source>
        <strain evidence="3 4">JN14-9</strain>
    </source>
</reference>
<dbReference type="GO" id="GO:0003723">
    <property type="term" value="F:RNA binding"/>
    <property type="evidence" value="ECO:0007669"/>
    <property type="project" value="InterPro"/>
</dbReference>
<dbReference type="EMBL" id="LGTQ01000013">
    <property type="protein sequence ID" value="KPM46902.1"/>
    <property type="molecule type" value="Genomic_DNA"/>
</dbReference>
<dbReference type="SUPFAM" id="SSF55120">
    <property type="entry name" value="Pseudouridine synthase"/>
    <property type="match status" value="1"/>
</dbReference>
<protein>
    <submittedName>
        <fullName evidence="3">Pseudouridine synthase</fullName>
    </submittedName>
</protein>
<dbReference type="PROSITE" id="PS01129">
    <property type="entry name" value="PSI_RLU"/>
    <property type="match status" value="1"/>
</dbReference>
<dbReference type="GO" id="GO:0009982">
    <property type="term" value="F:pseudouridine synthase activity"/>
    <property type="evidence" value="ECO:0007669"/>
    <property type="project" value="InterPro"/>
</dbReference>
<keyword evidence="1" id="KW-0175">Coiled coil</keyword>
<name>A0A0P7BRH8_9BACT</name>
<evidence type="ECO:0000313" key="3">
    <source>
        <dbReference type="EMBL" id="KPM46902.1"/>
    </source>
</evidence>
<dbReference type="PANTHER" id="PTHR21600">
    <property type="entry name" value="MITOCHONDRIAL RNA PSEUDOURIDINE SYNTHASE"/>
    <property type="match status" value="1"/>
</dbReference>
<comment type="caution">
    <text evidence="3">The sequence shown here is derived from an EMBL/GenBank/DDBJ whole genome shotgun (WGS) entry which is preliminary data.</text>
</comment>
<evidence type="ECO:0000313" key="4">
    <source>
        <dbReference type="Proteomes" id="UP000050454"/>
    </source>
</evidence>
<dbReference type="STRING" id="1605367.AFM12_16835"/>
<dbReference type="Pfam" id="PF00849">
    <property type="entry name" value="PseudoU_synth_2"/>
    <property type="match status" value="1"/>
</dbReference>
<gene>
    <name evidence="3" type="ORF">AFM12_16835</name>
</gene>